<dbReference type="eggNOG" id="COG3090">
    <property type="taxonomic scope" value="Bacteria"/>
</dbReference>
<accession>A0A081CAW1</accession>
<keyword evidence="2" id="KW-0813">Transport</keyword>
<dbReference type="GO" id="GO:0022857">
    <property type="term" value="F:transmembrane transporter activity"/>
    <property type="evidence" value="ECO:0007669"/>
    <property type="project" value="TreeGrafter"/>
</dbReference>
<evidence type="ECO:0000259" key="10">
    <source>
        <dbReference type="Pfam" id="PF04290"/>
    </source>
</evidence>
<comment type="similarity">
    <text evidence="8">Belongs to the TRAP transporter small permease family.</text>
</comment>
<feature type="transmembrane region" description="Helical" evidence="9">
    <location>
        <begin position="12"/>
        <end position="33"/>
    </location>
</feature>
<evidence type="ECO:0000256" key="4">
    <source>
        <dbReference type="ARBA" id="ARBA00022519"/>
    </source>
</evidence>
<comment type="subcellular location">
    <subcellularLocation>
        <location evidence="1">Cell inner membrane</location>
        <topology evidence="1">Multi-pass membrane protein</topology>
    </subcellularLocation>
</comment>
<evidence type="ECO:0000256" key="9">
    <source>
        <dbReference type="SAM" id="Phobius"/>
    </source>
</evidence>
<dbReference type="Pfam" id="PF04290">
    <property type="entry name" value="DctQ"/>
    <property type="match status" value="1"/>
</dbReference>
<evidence type="ECO:0000256" key="8">
    <source>
        <dbReference type="ARBA" id="ARBA00038436"/>
    </source>
</evidence>
<feature type="transmembrane region" description="Helical" evidence="9">
    <location>
        <begin position="128"/>
        <end position="146"/>
    </location>
</feature>
<dbReference type="GO" id="GO:0015740">
    <property type="term" value="P:C4-dicarboxylate transport"/>
    <property type="evidence" value="ECO:0007669"/>
    <property type="project" value="TreeGrafter"/>
</dbReference>
<dbReference type="InterPro" id="IPR007387">
    <property type="entry name" value="TRAP_DctQ"/>
</dbReference>
<protein>
    <submittedName>
        <fullName evidence="11">TRAP-type C4-dicarboxylate transport system, small permease component</fullName>
    </submittedName>
</protein>
<sequence length="164" mass="18617">MLKKALSYLDHTVELCIFAIFVAMVIVGGMQVFNRFVLNQSLSWSEEFQKFSHIWLIFLTIPVGYHRGSHIGMNMLVGKFPENVQKFIILITDIMWLGLAVAIVTYTHVIMRVARRQTSPGLGLRMDLVYLGVMLGGIYLAIVALRKIGGHVLERRSIQQQKLA</sequence>
<dbReference type="PANTHER" id="PTHR35011:SF11">
    <property type="entry name" value="TRAP TRANSPORTER SMALL PERMEASE PROTEIN"/>
    <property type="match status" value="1"/>
</dbReference>
<gene>
    <name evidence="11" type="ORF">U27_02545</name>
</gene>
<evidence type="ECO:0000313" key="12">
    <source>
        <dbReference type="Proteomes" id="UP000030661"/>
    </source>
</evidence>
<feature type="transmembrane region" description="Helical" evidence="9">
    <location>
        <begin position="48"/>
        <end position="66"/>
    </location>
</feature>
<organism evidence="11">
    <name type="scientific">Vecturithrix granuli</name>
    <dbReference type="NCBI Taxonomy" id="1499967"/>
    <lineage>
        <taxon>Bacteria</taxon>
        <taxon>Candidatus Moduliflexota</taxon>
        <taxon>Candidatus Vecturitrichia</taxon>
        <taxon>Candidatus Vecturitrichales</taxon>
        <taxon>Candidatus Vecturitrichaceae</taxon>
        <taxon>Candidatus Vecturithrix</taxon>
    </lineage>
</organism>
<evidence type="ECO:0000256" key="1">
    <source>
        <dbReference type="ARBA" id="ARBA00004429"/>
    </source>
</evidence>
<keyword evidence="5 9" id="KW-0812">Transmembrane</keyword>
<dbReference type="GO" id="GO:0005886">
    <property type="term" value="C:plasma membrane"/>
    <property type="evidence" value="ECO:0007669"/>
    <property type="project" value="UniProtKB-SubCell"/>
</dbReference>
<keyword evidence="7 9" id="KW-0472">Membrane</keyword>
<evidence type="ECO:0000256" key="3">
    <source>
        <dbReference type="ARBA" id="ARBA00022475"/>
    </source>
</evidence>
<proteinExistence type="inferred from homology"/>
<keyword evidence="12" id="KW-1185">Reference proteome</keyword>
<feature type="transmembrane region" description="Helical" evidence="9">
    <location>
        <begin position="87"/>
        <end position="108"/>
    </location>
</feature>
<dbReference type="InterPro" id="IPR055348">
    <property type="entry name" value="DctQ"/>
</dbReference>
<dbReference type="STRING" id="1499967.U27_02545"/>
<dbReference type="EMBL" id="DF820482">
    <property type="protein sequence ID" value="GAK61716.1"/>
    <property type="molecule type" value="Genomic_DNA"/>
</dbReference>
<evidence type="ECO:0000313" key="11">
    <source>
        <dbReference type="EMBL" id="GAK61716.1"/>
    </source>
</evidence>
<dbReference type="Proteomes" id="UP000030661">
    <property type="component" value="Unassembled WGS sequence"/>
</dbReference>
<keyword evidence="3" id="KW-1003">Cell membrane</keyword>
<evidence type="ECO:0000256" key="2">
    <source>
        <dbReference type="ARBA" id="ARBA00022448"/>
    </source>
</evidence>
<name>A0A081CAW1_VECG1</name>
<dbReference type="HOGENOM" id="CLU_086356_9_4_0"/>
<evidence type="ECO:0000256" key="5">
    <source>
        <dbReference type="ARBA" id="ARBA00022692"/>
    </source>
</evidence>
<evidence type="ECO:0000256" key="7">
    <source>
        <dbReference type="ARBA" id="ARBA00023136"/>
    </source>
</evidence>
<reference evidence="11" key="1">
    <citation type="journal article" date="2015" name="PeerJ">
        <title>First genomic representation of candidate bacterial phylum KSB3 points to enhanced environmental sensing as a trigger of wastewater bulking.</title>
        <authorList>
            <person name="Sekiguchi Y."/>
            <person name="Ohashi A."/>
            <person name="Parks D.H."/>
            <person name="Yamauchi T."/>
            <person name="Tyson G.W."/>
            <person name="Hugenholtz P."/>
        </authorList>
    </citation>
    <scope>NUCLEOTIDE SEQUENCE [LARGE SCALE GENOMIC DNA]</scope>
</reference>
<evidence type="ECO:0000256" key="6">
    <source>
        <dbReference type="ARBA" id="ARBA00022989"/>
    </source>
</evidence>
<keyword evidence="6 9" id="KW-1133">Transmembrane helix</keyword>
<keyword evidence="4" id="KW-0997">Cell inner membrane</keyword>
<dbReference type="AlphaFoldDB" id="A0A081CAW1"/>
<dbReference type="PANTHER" id="PTHR35011">
    <property type="entry name" value="2,3-DIKETO-L-GULONATE TRAP TRANSPORTER SMALL PERMEASE PROTEIN YIAM"/>
    <property type="match status" value="1"/>
</dbReference>
<feature type="domain" description="Tripartite ATP-independent periplasmic transporters DctQ component" evidence="10">
    <location>
        <begin position="24"/>
        <end position="148"/>
    </location>
</feature>